<proteinExistence type="inferred from homology"/>
<comment type="subcellular location">
    <subcellularLocation>
        <location evidence="3">Cytoplasm</location>
    </subcellularLocation>
</comment>
<feature type="compositionally biased region" description="Basic and acidic residues" evidence="4">
    <location>
        <begin position="19"/>
        <end position="28"/>
    </location>
</feature>
<name>A0A1N6Q088_9RHOO</name>
<accession>A0A1N6Q088</accession>
<keyword evidence="6" id="KW-1185">Reference proteome</keyword>
<keyword evidence="2 3" id="KW-0501">Molybdenum cofactor biosynthesis</keyword>
<dbReference type="Pfam" id="PF02634">
    <property type="entry name" value="FdhD-NarQ"/>
    <property type="match status" value="1"/>
</dbReference>
<keyword evidence="1 3" id="KW-0963">Cytoplasm</keyword>
<dbReference type="GO" id="GO:0016783">
    <property type="term" value="F:sulfurtransferase activity"/>
    <property type="evidence" value="ECO:0007669"/>
    <property type="project" value="InterPro"/>
</dbReference>
<evidence type="ECO:0000256" key="1">
    <source>
        <dbReference type="ARBA" id="ARBA00022490"/>
    </source>
</evidence>
<dbReference type="PANTHER" id="PTHR30592:SF1">
    <property type="entry name" value="SULFUR CARRIER PROTEIN FDHD"/>
    <property type="match status" value="1"/>
</dbReference>
<dbReference type="GO" id="GO:0097163">
    <property type="term" value="F:sulfur carrier activity"/>
    <property type="evidence" value="ECO:0007669"/>
    <property type="project" value="UniProtKB-UniRule"/>
</dbReference>
<feature type="binding site" evidence="3">
    <location>
        <begin position="279"/>
        <end position="284"/>
    </location>
    <ligand>
        <name>Mo-bis(molybdopterin guanine dinucleotide)</name>
        <dbReference type="ChEBI" id="CHEBI:60539"/>
    </ligand>
</feature>
<comment type="similarity">
    <text evidence="3">Belongs to the FdhD family.</text>
</comment>
<comment type="function">
    <text evidence="3">Required for formate dehydrogenase (FDH) activity. Acts as a sulfur carrier protein that transfers sulfur from IscS to the molybdenum cofactor prior to its insertion into FDH.</text>
</comment>
<reference evidence="6" key="1">
    <citation type="submission" date="2017-01" db="EMBL/GenBank/DDBJ databases">
        <authorList>
            <person name="Varghese N."/>
            <person name="Submissions S."/>
        </authorList>
    </citation>
    <scope>NUCLEOTIDE SEQUENCE [LARGE SCALE GENOMIC DNA]</scope>
    <source>
        <strain evidence="6">ATCC 51758</strain>
    </source>
</reference>
<evidence type="ECO:0000256" key="3">
    <source>
        <dbReference type="HAMAP-Rule" id="MF_00187"/>
    </source>
</evidence>
<dbReference type="Gene3D" id="3.40.140.10">
    <property type="entry name" value="Cytidine Deaminase, domain 2"/>
    <property type="match status" value="1"/>
</dbReference>
<organism evidence="5 6">
    <name type="scientific">Aromatoleum tolulyticum</name>
    <dbReference type="NCBI Taxonomy" id="34027"/>
    <lineage>
        <taxon>Bacteria</taxon>
        <taxon>Pseudomonadati</taxon>
        <taxon>Pseudomonadota</taxon>
        <taxon>Betaproteobacteria</taxon>
        <taxon>Rhodocyclales</taxon>
        <taxon>Rhodocyclaceae</taxon>
        <taxon>Aromatoleum</taxon>
    </lineage>
</organism>
<dbReference type="SUPFAM" id="SSF53927">
    <property type="entry name" value="Cytidine deaminase-like"/>
    <property type="match status" value="1"/>
</dbReference>
<dbReference type="STRING" id="34027.SAMN05421829_102286"/>
<evidence type="ECO:0000313" key="6">
    <source>
        <dbReference type="Proteomes" id="UP000186819"/>
    </source>
</evidence>
<dbReference type="InterPro" id="IPR003786">
    <property type="entry name" value="FdhD"/>
</dbReference>
<protein>
    <recommendedName>
        <fullName evidence="3">Sulfur carrier protein FdhD</fullName>
    </recommendedName>
</protein>
<evidence type="ECO:0000313" key="5">
    <source>
        <dbReference type="EMBL" id="SIQ10104.1"/>
    </source>
</evidence>
<dbReference type="EMBL" id="FTMD01000002">
    <property type="protein sequence ID" value="SIQ10104.1"/>
    <property type="molecule type" value="Genomic_DNA"/>
</dbReference>
<evidence type="ECO:0000256" key="4">
    <source>
        <dbReference type="SAM" id="MobiDB-lite"/>
    </source>
</evidence>
<dbReference type="OrthoDB" id="3197277at2"/>
<dbReference type="PIRSF" id="PIRSF015626">
    <property type="entry name" value="FdhD"/>
    <property type="match status" value="1"/>
</dbReference>
<dbReference type="HAMAP" id="MF_00187">
    <property type="entry name" value="FdhD"/>
    <property type="match status" value="1"/>
</dbReference>
<feature type="region of interest" description="Disordered" evidence="4">
    <location>
        <begin position="1"/>
        <end position="28"/>
    </location>
</feature>
<evidence type="ECO:0000256" key="2">
    <source>
        <dbReference type="ARBA" id="ARBA00023150"/>
    </source>
</evidence>
<dbReference type="GO" id="GO:0005737">
    <property type="term" value="C:cytoplasm"/>
    <property type="evidence" value="ECO:0007669"/>
    <property type="project" value="UniProtKB-SubCell"/>
</dbReference>
<dbReference type="AlphaFoldDB" id="A0A1N6Q088"/>
<dbReference type="InterPro" id="IPR016193">
    <property type="entry name" value="Cytidine_deaminase-like"/>
</dbReference>
<gene>
    <name evidence="3" type="primary">fdhD</name>
    <name evidence="5" type="ORF">SAMN05421829_102286</name>
</gene>
<dbReference type="Proteomes" id="UP000186819">
    <property type="component" value="Unassembled WGS sequence"/>
</dbReference>
<dbReference type="Gene3D" id="3.10.20.10">
    <property type="match status" value="1"/>
</dbReference>
<dbReference type="RefSeq" id="WP_076600792.1">
    <property type="nucleotide sequence ID" value="NZ_FTMD01000002.1"/>
</dbReference>
<feature type="active site" description="Cysteine persulfide intermediate" evidence="3">
    <location>
        <position position="139"/>
    </location>
</feature>
<dbReference type="PANTHER" id="PTHR30592">
    <property type="entry name" value="FORMATE DEHYDROGENASE"/>
    <property type="match status" value="1"/>
</dbReference>
<dbReference type="GO" id="GO:0006777">
    <property type="term" value="P:Mo-molybdopterin cofactor biosynthetic process"/>
    <property type="evidence" value="ECO:0007669"/>
    <property type="project" value="UniProtKB-UniRule"/>
</dbReference>
<dbReference type="NCBIfam" id="TIGR00129">
    <property type="entry name" value="fdhD_narQ"/>
    <property type="match status" value="1"/>
</dbReference>
<sequence length="296" mass="31620">MNVPRDHLPRQFGVTPAAAEHHSGEGGRRTIPECQVVREDVLTIEVEGIGAYSLMWTPTDEPPGDVGYTAQDGVLADGNIPEALALAAGFAFTEGIIDSLSDIAAMWICHERPDVVNLRLTHPDEANVRRRNVVVNSSCGVCGGREQLFDGVTCTAPPVGNLRLRIADLATIRTAMQDRQRVFGATGGTHGATLFGPDLQLLAVAEDLGRHNALDKVIGRHLLAGRSFAGCGAFISSRVSYEMAAKAVRAGLEVLAAISAPSSLAIELAQRHGLTLCGFVRDDRAMVYAHPQRIID</sequence>